<gene>
    <name evidence="2" type="ORF">FH972_026696</name>
</gene>
<dbReference type="EMBL" id="VIBQ01000105">
    <property type="protein sequence ID" value="KAB8790056.1"/>
    <property type="molecule type" value="Genomic_DNA"/>
</dbReference>
<dbReference type="Proteomes" id="UP000327013">
    <property type="component" value="Unassembled WGS sequence"/>
</dbReference>
<protein>
    <submittedName>
        <fullName evidence="2">Uncharacterized protein</fullName>
    </submittedName>
</protein>
<proteinExistence type="predicted"/>
<accession>A0A5N6L4S4</accession>
<sequence>MEPNANAHAHTLEDTGPSSRGGGDFRSGGGGWGFRIYDEYTGPSSRGGKRPMYGDSDTSMRTKKPRIAVDESMADVIDLDSPDTGNARIDETNTGIENLDEYMRCLNDLDAKQMISKKPYFQGANAFRLSSYSRRTFLLLKPEYWVDWLKMLWYCVLSNFISLDNFKAYME</sequence>
<evidence type="ECO:0000313" key="2">
    <source>
        <dbReference type="EMBL" id="KAB8790056.1"/>
    </source>
</evidence>
<feature type="region of interest" description="Disordered" evidence="1">
    <location>
        <begin position="1"/>
        <end position="61"/>
    </location>
</feature>
<evidence type="ECO:0000313" key="3">
    <source>
        <dbReference type="Proteomes" id="UP000327013"/>
    </source>
</evidence>
<feature type="compositionally biased region" description="Gly residues" evidence="1">
    <location>
        <begin position="19"/>
        <end position="33"/>
    </location>
</feature>
<reference evidence="2 3" key="1">
    <citation type="submission" date="2019-06" db="EMBL/GenBank/DDBJ databases">
        <title>A chromosomal-level reference genome of Carpinus fangiana (Coryloideae, Betulaceae).</title>
        <authorList>
            <person name="Yang X."/>
            <person name="Wang Z."/>
            <person name="Zhang L."/>
            <person name="Hao G."/>
            <person name="Liu J."/>
            <person name="Yang Y."/>
        </authorList>
    </citation>
    <scope>NUCLEOTIDE SEQUENCE [LARGE SCALE GENOMIC DNA]</scope>
    <source>
        <strain evidence="2">Cfa_2016G</strain>
        <tissue evidence="2">Leaf</tissue>
    </source>
</reference>
<organism evidence="2 3">
    <name type="scientific">Carpinus fangiana</name>
    <dbReference type="NCBI Taxonomy" id="176857"/>
    <lineage>
        <taxon>Eukaryota</taxon>
        <taxon>Viridiplantae</taxon>
        <taxon>Streptophyta</taxon>
        <taxon>Embryophyta</taxon>
        <taxon>Tracheophyta</taxon>
        <taxon>Spermatophyta</taxon>
        <taxon>Magnoliopsida</taxon>
        <taxon>eudicotyledons</taxon>
        <taxon>Gunneridae</taxon>
        <taxon>Pentapetalae</taxon>
        <taxon>rosids</taxon>
        <taxon>fabids</taxon>
        <taxon>Fagales</taxon>
        <taxon>Betulaceae</taxon>
        <taxon>Carpinus</taxon>
    </lineage>
</organism>
<keyword evidence="3" id="KW-1185">Reference proteome</keyword>
<name>A0A5N6L4S4_9ROSI</name>
<comment type="caution">
    <text evidence="2">The sequence shown here is derived from an EMBL/GenBank/DDBJ whole genome shotgun (WGS) entry which is preliminary data.</text>
</comment>
<dbReference type="AlphaFoldDB" id="A0A5N6L4S4"/>
<evidence type="ECO:0000256" key="1">
    <source>
        <dbReference type="SAM" id="MobiDB-lite"/>
    </source>
</evidence>